<dbReference type="EMBL" id="CH677636">
    <property type="protein sequence ID" value="EDW49398.1"/>
    <property type="molecule type" value="Genomic_DNA"/>
</dbReference>
<dbReference type="InterPro" id="IPR043502">
    <property type="entry name" value="DNA/RNA_pol_sf"/>
</dbReference>
<keyword evidence="5" id="KW-0255">Endonuclease</keyword>
<dbReference type="HOGENOM" id="CLU_000384_33_3_1"/>
<gene>
    <name evidence="9" type="primary">Dsec\GM16103</name>
    <name evidence="9" type="ORF">Dsec_GM16103</name>
</gene>
<dbReference type="GO" id="GO:0004519">
    <property type="term" value="F:endonuclease activity"/>
    <property type="evidence" value="ECO:0007669"/>
    <property type="project" value="UniProtKB-KW"/>
</dbReference>
<organism evidence="10">
    <name type="scientific">Drosophila sechellia</name>
    <name type="common">Fruit fly</name>
    <dbReference type="NCBI Taxonomy" id="7238"/>
    <lineage>
        <taxon>Eukaryota</taxon>
        <taxon>Metazoa</taxon>
        <taxon>Ecdysozoa</taxon>
        <taxon>Arthropoda</taxon>
        <taxon>Hexapoda</taxon>
        <taxon>Insecta</taxon>
        <taxon>Pterygota</taxon>
        <taxon>Neoptera</taxon>
        <taxon>Endopterygota</taxon>
        <taxon>Diptera</taxon>
        <taxon>Brachycera</taxon>
        <taxon>Muscomorpha</taxon>
        <taxon>Ephydroidea</taxon>
        <taxon>Drosophilidae</taxon>
        <taxon>Drosophila</taxon>
        <taxon>Sophophora</taxon>
    </lineage>
</organism>
<dbReference type="PANTHER" id="PTHR37984:SF5">
    <property type="entry name" value="PROTEIN NYNRIN-LIKE"/>
    <property type="match status" value="1"/>
</dbReference>
<reference evidence="9 10" key="1">
    <citation type="journal article" date="2007" name="Nature">
        <title>Evolution of genes and genomes on the Drosophila phylogeny.</title>
        <authorList>
            <consortium name="Drosophila 12 Genomes Consortium"/>
            <person name="Clark A.G."/>
            <person name="Eisen M.B."/>
            <person name="Smith D.R."/>
            <person name="Bergman C.M."/>
            <person name="Oliver B."/>
            <person name="Markow T.A."/>
            <person name="Kaufman T.C."/>
            <person name="Kellis M."/>
            <person name="Gelbart W."/>
            <person name="Iyer V.N."/>
            <person name="Pollard D.A."/>
            <person name="Sackton T.B."/>
            <person name="Larracuente A.M."/>
            <person name="Singh N.D."/>
            <person name="Abad J.P."/>
            <person name="Abt D.N."/>
            <person name="Adryan B."/>
            <person name="Aguade M."/>
            <person name="Akashi H."/>
            <person name="Anderson W.W."/>
            <person name="Aquadro C.F."/>
            <person name="Ardell D.H."/>
            <person name="Arguello R."/>
            <person name="Artieri C.G."/>
            <person name="Barbash D.A."/>
            <person name="Barker D."/>
            <person name="Barsanti P."/>
            <person name="Batterham P."/>
            <person name="Batzoglou S."/>
            <person name="Begun D."/>
            <person name="Bhutkar A."/>
            <person name="Blanco E."/>
            <person name="Bosak S.A."/>
            <person name="Bradley R.K."/>
            <person name="Brand A.D."/>
            <person name="Brent M.R."/>
            <person name="Brooks A.N."/>
            <person name="Brown R.H."/>
            <person name="Butlin R.K."/>
            <person name="Caggese C."/>
            <person name="Calvi B.R."/>
            <person name="Bernardo de Carvalho A."/>
            <person name="Caspi A."/>
            <person name="Castrezana S."/>
            <person name="Celniker S.E."/>
            <person name="Chang J.L."/>
            <person name="Chapple C."/>
            <person name="Chatterji S."/>
            <person name="Chinwalla A."/>
            <person name="Civetta A."/>
            <person name="Clifton S.W."/>
            <person name="Comeron J.M."/>
            <person name="Costello J.C."/>
            <person name="Coyne J.A."/>
            <person name="Daub J."/>
            <person name="David R.G."/>
            <person name="Delcher A.L."/>
            <person name="Delehaunty K."/>
            <person name="Do C.B."/>
            <person name="Ebling H."/>
            <person name="Edwards K."/>
            <person name="Eickbush T."/>
            <person name="Evans J.D."/>
            <person name="Filipski A."/>
            <person name="Findeiss S."/>
            <person name="Freyhult E."/>
            <person name="Fulton L."/>
            <person name="Fulton R."/>
            <person name="Garcia A.C."/>
            <person name="Gardiner A."/>
            <person name="Garfield D.A."/>
            <person name="Garvin B.E."/>
            <person name="Gibson G."/>
            <person name="Gilbert D."/>
            <person name="Gnerre S."/>
            <person name="Godfrey J."/>
            <person name="Good R."/>
            <person name="Gotea V."/>
            <person name="Gravely B."/>
            <person name="Greenberg A.J."/>
            <person name="Griffiths-Jones S."/>
            <person name="Gross S."/>
            <person name="Guigo R."/>
            <person name="Gustafson E.A."/>
            <person name="Haerty W."/>
            <person name="Hahn M.W."/>
            <person name="Halligan D.L."/>
            <person name="Halpern A.L."/>
            <person name="Halter G.M."/>
            <person name="Han M.V."/>
            <person name="Heger A."/>
            <person name="Hillier L."/>
            <person name="Hinrichs A.S."/>
            <person name="Holmes I."/>
            <person name="Hoskins R.A."/>
            <person name="Hubisz M.J."/>
            <person name="Hultmark D."/>
            <person name="Huntley M.A."/>
            <person name="Jaffe D.B."/>
            <person name="Jagadeeshan S."/>
            <person name="Jeck W.R."/>
            <person name="Johnson J."/>
            <person name="Jones C.D."/>
            <person name="Jordan W.C."/>
            <person name="Karpen G.H."/>
            <person name="Kataoka E."/>
            <person name="Keightley P.D."/>
            <person name="Kheradpour P."/>
            <person name="Kirkness E.F."/>
            <person name="Koerich L.B."/>
            <person name="Kristiansen K."/>
            <person name="Kudrna D."/>
            <person name="Kulathinal R.J."/>
            <person name="Kumar S."/>
            <person name="Kwok R."/>
            <person name="Lander E."/>
            <person name="Langley C.H."/>
            <person name="Lapoint R."/>
            <person name="Lazzaro B.P."/>
            <person name="Lee S.J."/>
            <person name="Levesque L."/>
            <person name="Li R."/>
            <person name="Lin C.F."/>
            <person name="Lin M.F."/>
            <person name="Lindblad-Toh K."/>
            <person name="Llopart A."/>
            <person name="Long M."/>
            <person name="Low L."/>
            <person name="Lozovsky E."/>
            <person name="Lu J."/>
            <person name="Luo M."/>
            <person name="Machado C.A."/>
            <person name="Makalowski W."/>
            <person name="Marzo M."/>
            <person name="Matsuda M."/>
            <person name="Matzkin L."/>
            <person name="McAllister B."/>
            <person name="McBride C.S."/>
            <person name="McKernan B."/>
            <person name="McKernan K."/>
            <person name="Mendez-Lago M."/>
            <person name="Minx P."/>
            <person name="Mollenhauer M.U."/>
            <person name="Montooth K."/>
            <person name="Mount S.M."/>
            <person name="Mu X."/>
            <person name="Myers E."/>
            <person name="Negre B."/>
            <person name="Newfeld S."/>
            <person name="Nielsen R."/>
            <person name="Noor M.A."/>
            <person name="O'Grady P."/>
            <person name="Pachter L."/>
            <person name="Papaceit M."/>
            <person name="Parisi M.J."/>
            <person name="Parisi M."/>
            <person name="Parts L."/>
            <person name="Pedersen J.S."/>
            <person name="Pesole G."/>
            <person name="Phillippy A.M."/>
            <person name="Ponting C.P."/>
            <person name="Pop M."/>
            <person name="Porcelli D."/>
            <person name="Powell J.R."/>
            <person name="Prohaska S."/>
            <person name="Pruitt K."/>
            <person name="Puig M."/>
            <person name="Quesneville H."/>
            <person name="Ram K.R."/>
            <person name="Rand D."/>
            <person name="Rasmussen M.D."/>
            <person name="Reed L.K."/>
            <person name="Reenan R."/>
            <person name="Reily A."/>
            <person name="Remington K.A."/>
            <person name="Rieger T.T."/>
            <person name="Ritchie M.G."/>
            <person name="Robin C."/>
            <person name="Rogers Y.H."/>
            <person name="Rohde C."/>
            <person name="Rozas J."/>
            <person name="Rubenfield M.J."/>
            <person name="Ruiz A."/>
            <person name="Russo S."/>
            <person name="Salzberg S.L."/>
            <person name="Sanchez-Gracia A."/>
            <person name="Saranga D.J."/>
            <person name="Sato H."/>
            <person name="Schaeffer S.W."/>
            <person name="Schatz M.C."/>
            <person name="Schlenke T."/>
            <person name="Schwartz R."/>
            <person name="Segarra C."/>
            <person name="Singh R.S."/>
            <person name="Sirot L."/>
            <person name="Sirota M."/>
            <person name="Sisneros N.B."/>
            <person name="Smith C.D."/>
            <person name="Smith T.F."/>
            <person name="Spieth J."/>
            <person name="Stage D.E."/>
            <person name="Stark A."/>
            <person name="Stephan W."/>
            <person name="Strausberg R.L."/>
            <person name="Strempel S."/>
            <person name="Sturgill D."/>
            <person name="Sutton G."/>
            <person name="Sutton G.G."/>
            <person name="Tao W."/>
            <person name="Teichmann S."/>
            <person name="Tobari Y.N."/>
            <person name="Tomimura Y."/>
            <person name="Tsolas J.M."/>
            <person name="Valente V.L."/>
            <person name="Venter E."/>
            <person name="Venter J.C."/>
            <person name="Vicario S."/>
            <person name="Vieira F.G."/>
            <person name="Vilella A.J."/>
            <person name="Villasante A."/>
            <person name="Walenz B."/>
            <person name="Wang J."/>
            <person name="Wasserman M."/>
            <person name="Watts T."/>
            <person name="Wilson D."/>
            <person name="Wilson R.K."/>
            <person name="Wing R.A."/>
            <person name="Wolfner M.F."/>
            <person name="Wong A."/>
            <person name="Wong G.K."/>
            <person name="Wu C.I."/>
            <person name="Wu G."/>
            <person name="Yamamoto D."/>
            <person name="Yang H.P."/>
            <person name="Yang S.P."/>
            <person name="Yorke J.A."/>
            <person name="Yoshida K."/>
            <person name="Zdobnov E."/>
            <person name="Zhang P."/>
            <person name="Zhang Y."/>
            <person name="Zimin A.V."/>
            <person name="Baldwin J."/>
            <person name="Abdouelleil A."/>
            <person name="Abdulkadir J."/>
            <person name="Abebe A."/>
            <person name="Abera B."/>
            <person name="Abreu J."/>
            <person name="Acer S.C."/>
            <person name="Aftuck L."/>
            <person name="Alexander A."/>
            <person name="An P."/>
            <person name="Anderson E."/>
            <person name="Anderson S."/>
            <person name="Arachi H."/>
            <person name="Azer M."/>
            <person name="Bachantsang P."/>
            <person name="Barry A."/>
            <person name="Bayul T."/>
            <person name="Berlin A."/>
            <person name="Bessette D."/>
            <person name="Bloom T."/>
            <person name="Blye J."/>
            <person name="Boguslavskiy L."/>
            <person name="Bonnet C."/>
            <person name="Boukhgalter B."/>
            <person name="Bourzgui I."/>
            <person name="Brown A."/>
            <person name="Cahill P."/>
            <person name="Channer S."/>
            <person name="Cheshatsang Y."/>
            <person name="Chuda L."/>
            <person name="Citroen M."/>
            <person name="Collymore A."/>
            <person name="Cooke P."/>
            <person name="Costello M."/>
            <person name="D'Aco K."/>
            <person name="Daza R."/>
            <person name="De Haan G."/>
            <person name="DeGray S."/>
            <person name="DeMaso C."/>
            <person name="Dhargay N."/>
            <person name="Dooley K."/>
            <person name="Dooley E."/>
            <person name="Doricent M."/>
            <person name="Dorje P."/>
            <person name="Dorjee K."/>
            <person name="Dupes A."/>
            <person name="Elong R."/>
            <person name="Falk J."/>
            <person name="Farina A."/>
            <person name="Faro S."/>
            <person name="Ferguson D."/>
            <person name="Fisher S."/>
            <person name="Foley C.D."/>
            <person name="Franke A."/>
            <person name="Friedrich D."/>
            <person name="Gadbois L."/>
            <person name="Gearin G."/>
            <person name="Gearin C.R."/>
            <person name="Giannoukos G."/>
            <person name="Goode T."/>
            <person name="Graham J."/>
            <person name="Grandbois E."/>
            <person name="Grewal S."/>
            <person name="Gyaltsen K."/>
            <person name="Hafez N."/>
            <person name="Hagos B."/>
            <person name="Hall J."/>
            <person name="Henson C."/>
            <person name="Hollinger A."/>
            <person name="Honan T."/>
            <person name="Huard M.D."/>
            <person name="Hughes L."/>
            <person name="Hurhula B."/>
            <person name="Husby M.E."/>
            <person name="Kamat A."/>
            <person name="Kanga B."/>
            <person name="Kashin S."/>
            <person name="Khazanovich D."/>
            <person name="Kisner P."/>
            <person name="Lance K."/>
            <person name="Lara M."/>
            <person name="Lee W."/>
            <person name="Lennon N."/>
            <person name="Letendre F."/>
            <person name="LeVine R."/>
            <person name="Lipovsky A."/>
            <person name="Liu X."/>
            <person name="Liu J."/>
            <person name="Liu S."/>
            <person name="Lokyitsang T."/>
            <person name="Lokyitsang Y."/>
            <person name="Lubonja R."/>
            <person name="Lui A."/>
            <person name="MacDonald P."/>
            <person name="Magnisalis V."/>
            <person name="Maru K."/>
            <person name="Matthews C."/>
            <person name="McCusker W."/>
            <person name="McDonough S."/>
            <person name="Mehta T."/>
            <person name="Meldrim J."/>
            <person name="Meneus L."/>
            <person name="Mihai O."/>
            <person name="Mihalev A."/>
            <person name="Mihova T."/>
            <person name="Mittelman R."/>
            <person name="Mlenga V."/>
            <person name="Montmayeur A."/>
            <person name="Mulrain L."/>
            <person name="Navidi A."/>
            <person name="Naylor J."/>
            <person name="Negash T."/>
            <person name="Nguyen T."/>
            <person name="Nguyen N."/>
            <person name="Nicol R."/>
            <person name="Norbu C."/>
            <person name="Norbu N."/>
            <person name="Novod N."/>
            <person name="O'Neill B."/>
            <person name="Osman S."/>
            <person name="Markiewicz E."/>
            <person name="Oyono O.L."/>
            <person name="Patti C."/>
            <person name="Phunkhang P."/>
            <person name="Pierre F."/>
            <person name="Priest M."/>
            <person name="Raghuraman S."/>
            <person name="Rege F."/>
            <person name="Reyes R."/>
            <person name="Rise C."/>
            <person name="Rogov P."/>
            <person name="Ross K."/>
            <person name="Ryan E."/>
            <person name="Settipalli S."/>
            <person name="Shea T."/>
            <person name="Sherpa N."/>
            <person name="Shi L."/>
            <person name="Shih D."/>
            <person name="Sparrow T."/>
            <person name="Spaulding J."/>
            <person name="Stalker J."/>
            <person name="Stange-Thomann N."/>
            <person name="Stavropoulos S."/>
            <person name="Stone C."/>
            <person name="Strader C."/>
            <person name="Tesfaye S."/>
            <person name="Thomson T."/>
            <person name="Thoulutsang Y."/>
            <person name="Thoulutsang D."/>
            <person name="Topham K."/>
            <person name="Topping I."/>
            <person name="Tsamla T."/>
            <person name="Vassiliev H."/>
            <person name="Vo A."/>
            <person name="Wangchuk T."/>
            <person name="Wangdi T."/>
            <person name="Weiand M."/>
            <person name="Wilkinson J."/>
            <person name="Wilson A."/>
            <person name="Yadav S."/>
            <person name="Young G."/>
            <person name="Yu Q."/>
            <person name="Zembek L."/>
            <person name="Zhong D."/>
            <person name="Zimmer A."/>
            <person name="Zwirko Z."/>
            <person name="Jaffe D.B."/>
            <person name="Alvarez P."/>
            <person name="Brockman W."/>
            <person name="Butler J."/>
            <person name="Chin C."/>
            <person name="Gnerre S."/>
            <person name="Grabherr M."/>
            <person name="Kleber M."/>
            <person name="Mauceli E."/>
            <person name="MacCallum I."/>
        </authorList>
    </citation>
    <scope>NUCLEOTIDE SEQUENCE [LARGE SCALE GENOMIC DNA]</scope>
    <source>
        <strain evidence="10">Rob3c / Tucson 14021-0248.25</strain>
    </source>
</reference>
<keyword evidence="6" id="KW-0378">Hydrolase</keyword>
<dbReference type="InterPro" id="IPR041373">
    <property type="entry name" value="RT_RNaseH"/>
</dbReference>
<evidence type="ECO:0000259" key="8">
    <source>
        <dbReference type="Pfam" id="PF17917"/>
    </source>
</evidence>
<dbReference type="InterPro" id="IPR050951">
    <property type="entry name" value="Retrovirus_Pol_polyprotein"/>
</dbReference>
<proteinExistence type="predicted"/>
<dbReference type="SUPFAM" id="SSF56672">
    <property type="entry name" value="DNA/RNA polymerases"/>
    <property type="match status" value="1"/>
</dbReference>
<dbReference type="Gene3D" id="3.30.70.270">
    <property type="match status" value="2"/>
</dbReference>
<evidence type="ECO:0000313" key="10">
    <source>
        <dbReference type="Proteomes" id="UP000001292"/>
    </source>
</evidence>
<evidence type="ECO:0000256" key="5">
    <source>
        <dbReference type="ARBA" id="ARBA00022759"/>
    </source>
</evidence>
<protein>
    <recommendedName>
        <fullName evidence="1">RNA-directed DNA polymerase</fullName>
        <ecNumber evidence="1">2.7.7.49</ecNumber>
    </recommendedName>
</protein>
<keyword evidence="10" id="KW-1185">Reference proteome</keyword>
<keyword evidence="3" id="KW-0548">Nucleotidyltransferase</keyword>
<evidence type="ECO:0000256" key="2">
    <source>
        <dbReference type="ARBA" id="ARBA00022679"/>
    </source>
</evidence>
<keyword evidence="7" id="KW-0695">RNA-directed DNA polymerase</keyword>
<dbReference type="PhylomeDB" id="B4IP11"/>
<sequence>MRNLKEVFKRLRAAKLKVNADKCKFFRKELQYLGHRVTNQGIGTDPEKVAAIAQLRPPGNVKELRQYLGVASWYRRFVSDFATLVQPLNALLKKQAKWKWEDAHQAAFEAVKARLVADPILACPDFTKTFVLQTDASDYGLGAILTQHSERGERGDSSRTLNTAERNYSATEKECLAIVWAVRKLRPYLEGYRFKVITDHMALKWLNNIESPSGRIARWALELQQYDFEIAYRKGQLNIVADALSRQPLQETS</sequence>
<evidence type="ECO:0000256" key="3">
    <source>
        <dbReference type="ARBA" id="ARBA00022695"/>
    </source>
</evidence>
<accession>B4IP11</accession>
<evidence type="ECO:0000256" key="1">
    <source>
        <dbReference type="ARBA" id="ARBA00012493"/>
    </source>
</evidence>
<dbReference type="GO" id="GO:0016787">
    <property type="term" value="F:hydrolase activity"/>
    <property type="evidence" value="ECO:0007669"/>
    <property type="project" value="UniProtKB-KW"/>
</dbReference>
<dbReference type="FunFam" id="3.10.20.370:FF:000001">
    <property type="entry name" value="Retrovirus-related Pol polyprotein from transposon 17.6-like protein"/>
    <property type="match status" value="1"/>
</dbReference>
<dbReference type="AlphaFoldDB" id="B4IP11"/>
<dbReference type="InterPro" id="IPR043128">
    <property type="entry name" value="Rev_trsase/Diguanyl_cyclase"/>
</dbReference>
<dbReference type="SMR" id="B4IP11"/>
<dbReference type="STRING" id="7238.B4IP11"/>
<evidence type="ECO:0000256" key="6">
    <source>
        <dbReference type="ARBA" id="ARBA00022801"/>
    </source>
</evidence>
<evidence type="ECO:0000313" key="9">
    <source>
        <dbReference type="EMBL" id="EDW49398.1"/>
    </source>
</evidence>
<dbReference type="FunFam" id="3.30.70.270:FF:000020">
    <property type="entry name" value="Transposon Tf2-6 polyprotein-like Protein"/>
    <property type="match status" value="1"/>
</dbReference>
<keyword evidence="4" id="KW-0540">Nuclease</keyword>
<dbReference type="CDD" id="cd09274">
    <property type="entry name" value="RNase_HI_RT_Ty3"/>
    <property type="match status" value="1"/>
</dbReference>
<dbReference type="EC" id="2.7.7.49" evidence="1"/>
<evidence type="ECO:0000256" key="7">
    <source>
        <dbReference type="ARBA" id="ARBA00022918"/>
    </source>
</evidence>
<evidence type="ECO:0000256" key="4">
    <source>
        <dbReference type="ARBA" id="ARBA00022722"/>
    </source>
</evidence>
<dbReference type="GO" id="GO:0003964">
    <property type="term" value="F:RNA-directed DNA polymerase activity"/>
    <property type="evidence" value="ECO:0007669"/>
    <property type="project" value="UniProtKB-KW"/>
</dbReference>
<name>B4IP11_DROSE</name>
<keyword evidence="2" id="KW-0808">Transferase</keyword>
<dbReference type="PANTHER" id="PTHR37984">
    <property type="entry name" value="PROTEIN CBG26694"/>
    <property type="match status" value="1"/>
</dbReference>
<feature type="domain" description="Reverse transcriptase RNase H-like" evidence="8">
    <location>
        <begin position="125"/>
        <end position="226"/>
    </location>
</feature>
<dbReference type="Pfam" id="PF17917">
    <property type="entry name" value="RT_RNaseH"/>
    <property type="match status" value="1"/>
</dbReference>
<dbReference type="Proteomes" id="UP000001292">
    <property type="component" value="Unassembled WGS sequence"/>
</dbReference>
<dbReference type="OMA" id="RIMTIRY"/>